<protein>
    <submittedName>
        <fullName evidence="1">Uncharacterized protein</fullName>
    </submittedName>
</protein>
<gene>
    <name evidence="1" type="ORF">FOMPIDRAFT_1051921</name>
</gene>
<evidence type="ECO:0000313" key="1">
    <source>
        <dbReference type="EMBL" id="EPS98015.1"/>
    </source>
</evidence>
<accession>S8F8M8</accession>
<organism evidence="1 2">
    <name type="scientific">Fomitopsis schrenkii</name>
    <name type="common">Brown rot fungus</name>
    <dbReference type="NCBI Taxonomy" id="2126942"/>
    <lineage>
        <taxon>Eukaryota</taxon>
        <taxon>Fungi</taxon>
        <taxon>Dikarya</taxon>
        <taxon>Basidiomycota</taxon>
        <taxon>Agaricomycotina</taxon>
        <taxon>Agaricomycetes</taxon>
        <taxon>Polyporales</taxon>
        <taxon>Fomitopsis</taxon>
    </lineage>
</organism>
<sequence length="119" mass="13232">MWSVQELEGFEAGTNIQPASTPFVECDLSLTQACGVAATPVSLPNRNVERSNVMALSVEPDALAFMRCFRRRQAVDLTLHENIVMDVDLCIRVQMNILADSVCHFDQDDLPLAFTHPIL</sequence>
<dbReference type="EMBL" id="KE504170">
    <property type="protein sequence ID" value="EPS98015.1"/>
    <property type="molecule type" value="Genomic_DNA"/>
</dbReference>
<dbReference type="HOGENOM" id="CLU_2061532_0_0_1"/>
<dbReference type="AlphaFoldDB" id="S8F8M8"/>
<evidence type="ECO:0000313" key="2">
    <source>
        <dbReference type="Proteomes" id="UP000015241"/>
    </source>
</evidence>
<proteinExistence type="predicted"/>
<name>S8F8M8_FOMSC</name>
<keyword evidence="2" id="KW-1185">Reference proteome</keyword>
<reference evidence="1 2" key="1">
    <citation type="journal article" date="2012" name="Science">
        <title>The Paleozoic origin of enzymatic lignin decomposition reconstructed from 31 fungal genomes.</title>
        <authorList>
            <person name="Floudas D."/>
            <person name="Binder M."/>
            <person name="Riley R."/>
            <person name="Barry K."/>
            <person name="Blanchette R.A."/>
            <person name="Henrissat B."/>
            <person name="Martinez A.T."/>
            <person name="Otillar R."/>
            <person name="Spatafora J.W."/>
            <person name="Yadav J.S."/>
            <person name="Aerts A."/>
            <person name="Benoit I."/>
            <person name="Boyd A."/>
            <person name="Carlson A."/>
            <person name="Copeland A."/>
            <person name="Coutinho P.M."/>
            <person name="de Vries R.P."/>
            <person name="Ferreira P."/>
            <person name="Findley K."/>
            <person name="Foster B."/>
            <person name="Gaskell J."/>
            <person name="Glotzer D."/>
            <person name="Gorecki P."/>
            <person name="Heitman J."/>
            <person name="Hesse C."/>
            <person name="Hori C."/>
            <person name="Igarashi K."/>
            <person name="Jurgens J.A."/>
            <person name="Kallen N."/>
            <person name="Kersten P."/>
            <person name="Kohler A."/>
            <person name="Kuees U."/>
            <person name="Kumar T.K.A."/>
            <person name="Kuo A."/>
            <person name="LaButti K."/>
            <person name="Larrondo L.F."/>
            <person name="Lindquist E."/>
            <person name="Ling A."/>
            <person name="Lombard V."/>
            <person name="Lucas S."/>
            <person name="Lundell T."/>
            <person name="Martin R."/>
            <person name="McLaughlin D.J."/>
            <person name="Morgenstern I."/>
            <person name="Morin E."/>
            <person name="Murat C."/>
            <person name="Nagy L.G."/>
            <person name="Nolan M."/>
            <person name="Ohm R.A."/>
            <person name="Patyshakuliyeva A."/>
            <person name="Rokas A."/>
            <person name="Ruiz-Duenas F.J."/>
            <person name="Sabat G."/>
            <person name="Salamov A."/>
            <person name="Samejima M."/>
            <person name="Schmutz J."/>
            <person name="Slot J.C."/>
            <person name="St John F."/>
            <person name="Stenlid J."/>
            <person name="Sun H."/>
            <person name="Sun S."/>
            <person name="Syed K."/>
            <person name="Tsang A."/>
            <person name="Wiebenga A."/>
            <person name="Young D."/>
            <person name="Pisabarro A."/>
            <person name="Eastwood D.C."/>
            <person name="Martin F."/>
            <person name="Cullen D."/>
            <person name="Grigoriev I.V."/>
            <person name="Hibbett D.S."/>
        </authorList>
    </citation>
    <scope>NUCLEOTIDE SEQUENCE</scope>
    <source>
        <strain evidence="2">FP-58527</strain>
    </source>
</reference>
<dbReference type="Proteomes" id="UP000015241">
    <property type="component" value="Unassembled WGS sequence"/>
</dbReference>
<dbReference type="InParanoid" id="S8F8M8"/>